<evidence type="ECO:0000313" key="6">
    <source>
        <dbReference type="Proteomes" id="UP000070442"/>
    </source>
</evidence>
<evidence type="ECO:0000256" key="3">
    <source>
        <dbReference type="ARBA" id="ARBA00023163"/>
    </source>
</evidence>
<dbReference type="InterPro" id="IPR011991">
    <property type="entry name" value="ArsR-like_HTH"/>
</dbReference>
<organism evidence="5 6">
    <name type="scientific">Aedoeadaptatus coxii</name>
    <dbReference type="NCBI Taxonomy" id="755172"/>
    <lineage>
        <taxon>Bacteria</taxon>
        <taxon>Bacillati</taxon>
        <taxon>Bacillota</taxon>
        <taxon>Tissierellia</taxon>
        <taxon>Tissierellales</taxon>
        <taxon>Peptoniphilaceae</taxon>
        <taxon>Aedoeadaptatus</taxon>
    </lineage>
</organism>
<dbReference type="Pfam" id="PF01037">
    <property type="entry name" value="AsnC_trans_reg"/>
    <property type="match status" value="1"/>
</dbReference>
<keyword evidence="1" id="KW-0805">Transcription regulation</keyword>
<dbReference type="PATRIC" id="fig|755172.3.peg.214"/>
<dbReference type="PANTHER" id="PTHR30154">
    <property type="entry name" value="LEUCINE-RESPONSIVE REGULATORY PROTEIN"/>
    <property type="match status" value="1"/>
</dbReference>
<dbReference type="GO" id="GO:0043200">
    <property type="term" value="P:response to amino acid"/>
    <property type="evidence" value="ECO:0007669"/>
    <property type="project" value="TreeGrafter"/>
</dbReference>
<dbReference type="InterPro" id="IPR000485">
    <property type="entry name" value="AsnC-type_HTH_dom"/>
</dbReference>
<keyword evidence="2" id="KW-0238">DNA-binding</keyword>
<evidence type="ECO:0000313" key="5">
    <source>
        <dbReference type="EMBL" id="KXB68200.1"/>
    </source>
</evidence>
<dbReference type="GO" id="GO:0043565">
    <property type="term" value="F:sequence-specific DNA binding"/>
    <property type="evidence" value="ECO:0007669"/>
    <property type="project" value="InterPro"/>
</dbReference>
<dbReference type="InterPro" id="IPR019888">
    <property type="entry name" value="Tscrpt_reg_AsnC-like"/>
</dbReference>
<dbReference type="STRING" id="755172.HMPREF1863_00221"/>
<dbReference type="AlphaFoldDB" id="A0A134AKY4"/>
<dbReference type="GO" id="GO:0005829">
    <property type="term" value="C:cytosol"/>
    <property type="evidence" value="ECO:0007669"/>
    <property type="project" value="TreeGrafter"/>
</dbReference>
<dbReference type="Pfam" id="PF13404">
    <property type="entry name" value="HTH_AsnC-type"/>
    <property type="match status" value="1"/>
</dbReference>
<dbReference type="InterPro" id="IPR019887">
    <property type="entry name" value="Tscrpt_reg_AsnC/Lrp_C"/>
</dbReference>
<dbReference type="Proteomes" id="UP000070442">
    <property type="component" value="Unassembled WGS sequence"/>
</dbReference>
<proteinExistence type="predicted"/>
<accession>A0A134AKY4</accession>
<gene>
    <name evidence="5" type="ORF">HMPREF1863_00221</name>
</gene>
<keyword evidence="6" id="KW-1185">Reference proteome</keyword>
<dbReference type="Gene3D" id="1.10.10.10">
    <property type="entry name" value="Winged helix-like DNA-binding domain superfamily/Winged helix DNA-binding domain"/>
    <property type="match status" value="1"/>
</dbReference>
<evidence type="ECO:0000256" key="2">
    <source>
        <dbReference type="ARBA" id="ARBA00023125"/>
    </source>
</evidence>
<evidence type="ECO:0000259" key="4">
    <source>
        <dbReference type="PROSITE" id="PS50956"/>
    </source>
</evidence>
<reference evidence="6" key="1">
    <citation type="submission" date="2016-01" db="EMBL/GenBank/DDBJ databases">
        <authorList>
            <person name="Mitreva M."/>
            <person name="Pepin K.H."/>
            <person name="Mihindukulasuriya K.A."/>
            <person name="Fulton R."/>
            <person name="Fronick C."/>
            <person name="O'Laughlin M."/>
            <person name="Miner T."/>
            <person name="Herter B."/>
            <person name="Rosa B.A."/>
            <person name="Cordes M."/>
            <person name="Tomlinson C."/>
            <person name="Wollam A."/>
            <person name="Palsikar V.B."/>
            <person name="Mardis E.R."/>
            <person name="Wilson R.K."/>
        </authorList>
    </citation>
    <scope>NUCLEOTIDE SEQUENCE [LARGE SCALE GENOMIC DNA]</scope>
    <source>
        <strain evidence="6">DNF00729</strain>
    </source>
</reference>
<dbReference type="SMART" id="SM00344">
    <property type="entry name" value="HTH_ASNC"/>
    <property type="match status" value="1"/>
</dbReference>
<dbReference type="SUPFAM" id="SSF54909">
    <property type="entry name" value="Dimeric alpha+beta barrel"/>
    <property type="match status" value="1"/>
</dbReference>
<protein>
    <submittedName>
        <fullName evidence="5">Transcriptional regulator, AsnC family</fullName>
    </submittedName>
</protein>
<dbReference type="OrthoDB" id="34294at2"/>
<feature type="domain" description="HTH asnC-type" evidence="4">
    <location>
        <begin position="9"/>
        <end position="69"/>
    </location>
</feature>
<dbReference type="PANTHER" id="PTHR30154:SF34">
    <property type="entry name" value="TRANSCRIPTIONAL REGULATOR AZLB"/>
    <property type="match status" value="1"/>
</dbReference>
<dbReference type="RefSeq" id="WP_068366437.1">
    <property type="nucleotide sequence ID" value="NZ_CALTYF010000035.1"/>
</dbReference>
<dbReference type="PROSITE" id="PS50956">
    <property type="entry name" value="HTH_ASNC_2"/>
    <property type="match status" value="1"/>
</dbReference>
<dbReference type="InterPro" id="IPR036388">
    <property type="entry name" value="WH-like_DNA-bd_sf"/>
</dbReference>
<comment type="caution">
    <text evidence="5">The sequence shown here is derived from an EMBL/GenBank/DDBJ whole genome shotgun (WGS) entry which is preliminary data.</text>
</comment>
<dbReference type="EMBL" id="LSDG01000005">
    <property type="protein sequence ID" value="KXB68200.1"/>
    <property type="molecule type" value="Genomic_DNA"/>
</dbReference>
<dbReference type="PRINTS" id="PR00033">
    <property type="entry name" value="HTHASNC"/>
</dbReference>
<dbReference type="SUPFAM" id="SSF46785">
    <property type="entry name" value="Winged helix' DNA-binding domain"/>
    <property type="match status" value="1"/>
</dbReference>
<dbReference type="CDD" id="cd00090">
    <property type="entry name" value="HTH_ARSR"/>
    <property type="match status" value="1"/>
</dbReference>
<evidence type="ECO:0000256" key="1">
    <source>
        <dbReference type="ARBA" id="ARBA00023015"/>
    </source>
</evidence>
<dbReference type="InterPro" id="IPR036390">
    <property type="entry name" value="WH_DNA-bd_sf"/>
</dbReference>
<dbReference type="Gene3D" id="3.30.70.920">
    <property type="match status" value="1"/>
</dbReference>
<dbReference type="InterPro" id="IPR011008">
    <property type="entry name" value="Dimeric_a/b-barrel"/>
</dbReference>
<name>A0A134AKY4_9FIRM</name>
<keyword evidence="3" id="KW-0804">Transcription</keyword>
<sequence>MHINRFTGDSIDTYILSLLNENSRMSLSDIAKKVSLSVSATRNRIHRLEDAGVIAGYTILLGGEEDDSYIHSFCLIDISEEDNTIEEFINYVQSSPEVTDCWKLMGEYQFLIRIKSTSSKSLDDFLMRLRDMISIKRTNTIGALNQVKGKDIREHNSIRIHEK</sequence>